<sequence>MQGTIETVNNRANVRRSKTTCIKVPTMEDTKKKNAQVLSLGRKDTFRLLDVYVRRSISLNDGTCEDQSKKRIPRKWVTLSEKHEKVVRPMSDTSIILDPSTPDKDTDNSTQPDRKAPNVAPSSIPGPGDIPEIEMLTGTENKSEGKKRSKTSYLWKTFLGFFSSKRSDKKDEQETVKRGERHGTTEKKKSMKRMNSAKKRFTIKSKIDRGSARKRSLARNRTNTEITEVETTILCVAPTDSYYEKVSEELEKIVHEVKETTTPQPDAILAMPLNGPHYEEVSEELEKIVHEVTEKPTPISQEEVIKRIIFLVKDHGDAMDTKLKENAGLSSFFQKLSYNTFMQLADTYVENQTPVVPTHQRQRCADNAPELVKLAFSMDFTAKLACLSRQSTNHILGLGHLYLEDRFTQTQLTTLDETVRTY</sequence>
<reference evidence="1" key="1">
    <citation type="submission" date="2021-05" db="EMBL/GenBank/DDBJ databases">
        <authorList>
            <person name="Pan Q."/>
            <person name="Jouanno E."/>
            <person name="Zahm M."/>
            <person name="Klopp C."/>
            <person name="Cabau C."/>
            <person name="Louis A."/>
            <person name="Berthelot C."/>
            <person name="Parey E."/>
            <person name="Roest Crollius H."/>
            <person name="Montfort J."/>
            <person name="Robinson-Rechavi M."/>
            <person name="Bouchez O."/>
            <person name="Lampietro C."/>
            <person name="Lopez Roques C."/>
            <person name="Donnadieu C."/>
            <person name="Postlethwait J."/>
            <person name="Bobe J."/>
            <person name="Dillon D."/>
            <person name="Chandos A."/>
            <person name="von Hippel F."/>
            <person name="Guiguen Y."/>
        </authorList>
    </citation>
    <scope>NUCLEOTIDE SEQUENCE</scope>
    <source>
        <strain evidence="1">YG-Jan2019</strain>
    </source>
</reference>
<dbReference type="EMBL" id="CM055744">
    <property type="protein sequence ID" value="KAJ7998740.1"/>
    <property type="molecule type" value="Genomic_DNA"/>
</dbReference>
<protein>
    <submittedName>
        <fullName evidence="1">Uncharacterized protein</fullName>
    </submittedName>
</protein>
<accession>A0ACC2G5B2</accession>
<keyword evidence="2" id="KW-1185">Reference proteome</keyword>
<comment type="caution">
    <text evidence="1">The sequence shown here is derived from an EMBL/GenBank/DDBJ whole genome shotgun (WGS) entry which is preliminary data.</text>
</comment>
<dbReference type="Proteomes" id="UP001157502">
    <property type="component" value="Chromosome 17"/>
</dbReference>
<evidence type="ECO:0000313" key="1">
    <source>
        <dbReference type="EMBL" id="KAJ7998740.1"/>
    </source>
</evidence>
<name>A0ACC2G5B2_DALPE</name>
<organism evidence="1 2">
    <name type="scientific">Dallia pectoralis</name>
    <name type="common">Alaska blackfish</name>
    <dbReference type="NCBI Taxonomy" id="75939"/>
    <lineage>
        <taxon>Eukaryota</taxon>
        <taxon>Metazoa</taxon>
        <taxon>Chordata</taxon>
        <taxon>Craniata</taxon>
        <taxon>Vertebrata</taxon>
        <taxon>Euteleostomi</taxon>
        <taxon>Actinopterygii</taxon>
        <taxon>Neopterygii</taxon>
        <taxon>Teleostei</taxon>
        <taxon>Protacanthopterygii</taxon>
        <taxon>Esociformes</taxon>
        <taxon>Umbridae</taxon>
        <taxon>Dallia</taxon>
    </lineage>
</organism>
<gene>
    <name evidence="1" type="ORF">DPEC_G00208010</name>
</gene>
<evidence type="ECO:0000313" key="2">
    <source>
        <dbReference type="Proteomes" id="UP001157502"/>
    </source>
</evidence>
<proteinExistence type="predicted"/>